<evidence type="ECO:0000313" key="6">
    <source>
        <dbReference type="EMBL" id="KAL3621572.1"/>
    </source>
</evidence>
<keyword evidence="7" id="KW-1185">Reference proteome</keyword>
<name>A0ABD3BY60_9LAMI</name>
<evidence type="ECO:0000256" key="2">
    <source>
        <dbReference type="ARBA" id="ARBA00006484"/>
    </source>
</evidence>
<dbReference type="Pfam" id="PF00106">
    <property type="entry name" value="adh_short"/>
    <property type="match status" value="1"/>
</dbReference>
<keyword evidence="3" id="KW-0521">NADP</keyword>
<dbReference type="InterPro" id="IPR002347">
    <property type="entry name" value="SDR_fam"/>
</dbReference>
<dbReference type="PRINTS" id="PR00081">
    <property type="entry name" value="GDHRDH"/>
</dbReference>
<dbReference type="PANTHER" id="PTHR43391:SF76">
    <property type="entry name" value="11-BETA-HYDROXYSTEROID DEHYDROGENASE-LIKE 2-RELATED"/>
    <property type="match status" value="1"/>
</dbReference>
<keyword evidence="4" id="KW-0735">Signal-anchor</keyword>
<dbReference type="InterPro" id="IPR036291">
    <property type="entry name" value="NAD(P)-bd_dom_sf"/>
</dbReference>
<evidence type="ECO:0000256" key="5">
    <source>
        <dbReference type="ARBA" id="ARBA00023002"/>
    </source>
</evidence>
<organism evidence="6 7">
    <name type="scientific">Castilleja foliolosa</name>
    <dbReference type="NCBI Taxonomy" id="1961234"/>
    <lineage>
        <taxon>Eukaryota</taxon>
        <taxon>Viridiplantae</taxon>
        <taxon>Streptophyta</taxon>
        <taxon>Embryophyta</taxon>
        <taxon>Tracheophyta</taxon>
        <taxon>Spermatophyta</taxon>
        <taxon>Magnoliopsida</taxon>
        <taxon>eudicotyledons</taxon>
        <taxon>Gunneridae</taxon>
        <taxon>Pentapetalae</taxon>
        <taxon>asterids</taxon>
        <taxon>lamiids</taxon>
        <taxon>Lamiales</taxon>
        <taxon>Orobanchaceae</taxon>
        <taxon>Pedicularideae</taxon>
        <taxon>Castillejinae</taxon>
        <taxon>Castilleja</taxon>
    </lineage>
</organism>
<evidence type="ECO:0000256" key="1">
    <source>
        <dbReference type="ARBA" id="ARBA00004606"/>
    </source>
</evidence>
<keyword evidence="4" id="KW-0812">Transmembrane</keyword>
<dbReference type="AlphaFoldDB" id="A0ABD3BY60"/>
<comment type="subcellular location">
    <subcellularLocation>
        <location evidence="1">Membrane</location>
        <topology evidence="1">Single-pass type II membrane protein</topology>
    </subcellularLocation>
</comment>
<protein>
    <submittedName>
        <fullName evidence="6">Uncharacterized protein</fullName>
    </submittedName>
</protein>
<dbReference type="Gene3D" id="3.40.50.720">
    <property type="entry name" value="NAD(P)-binding Rossmann-like Domain"/>
    <property type="match status" value="1"/>
</dbReference>
<keyword evidence="5" id="KW-0560">Oxidoreductase</keyword>
<evidence type="ECO:0000256" key="3">
    <source>
        <dbReference type="ARBA" id="ARBA00022857"/>
    </source>
</evidence>
<accession>A0ABD3BY60</accession>
<reference evidence="7" key="1">
    <citation type="journal article" date="2024" name="IScience">
        <title>Strigolactones Initiate the Formation of Haustorium-like Structures in Castilleja.</title>
        <authorList>
            <person name="Buerger M."/>
            <person name="Peterson D."/>
            <person name="Chory J."/>
        </authorList>
    </citation>
    <scope>NUCLEOTIDE SEQUENCE [LARGE SCALE GENOMIC DNA]</scope>
</reference>
<sequence length="196" mass="22142">MDINFWGFAYTTYFAAPYLRMTNGKIVVIASSASWLNAPRLSFYNASKAAVVSFFETLRIEFAPDIGITIVTPGLIESEMTKGKFLNKKGKIVVDQDIRDVIMSIVPVELVRKLAKAVVDGACRGDKYITVPAWIRTTFFVKLLCPEVIDWFNRWFCITEPRMPPTEAISKKAIDLPGLKDIIWPDSIRCPKIKSN</sequence>
<dbReference type="Proteomes" id="UP001632038">
    <property type="component" value="Unassembled WGS sequence"/>
</dbReference>
<dbReference type="SUPFAM" id="SSF51735">
    <property type="entry name" value="NAD(P)-binding Rossmann-fold domains"/>
    <property type="match status" value="1"/>
</dbReference>
<dbReference type="PROSITE" id="PS00061">
    <property type="entry name" value="ADH_SHORT"/>
    <property type="match status" value="1"/>
</dbReference>
<dbReference type="PANTHER" id="PTHR43391">
    <property type="entry name" value="RETINOL DEHYDROGENASE-RELATED"/>
    <property type="match status" value="1"/>
</dbReference>
<proteinExistence type="inferred from homology"/>
<evidence type="ECO:0000313" key="7">
    <source>
        <dbReference type="Proteomes" id="UP001632038"/>
    </source>
</evidence>
<dbReference type="InterPro" id="IPR020904">
    <property type="entry name" value="Sc_DH/Rdtase_CS"/>
</dbReference>
<gene>
    <name evidence="6" type="ORF">CASFOL_036484</name>
</gene>
<dbReference type="GO" id="GO:0016020">
    <property type="term" value="C:membrane"/>
    <property type="evidence" value="ECO:0007669"/>
    <property type="project" value="UniProtKB-SubCell"/>
</dbReference>
<dbReference type="GO" id="GO:0016491">
    <property type="term" value="F:oxidoreductase activity"/>
    <property type="evidence" value="ECO:0007669"/>
    <property type="project" value="UniProtKB-KW"/>
</dbReference>
<comment type="similarity">
    <text evidence="2">Belongs to the short-chain dehydrogenases/reductases (SDR) family.</text>
</comment>
<comment type="caution">
    <text evidence="6">The sequence shown here is derived from an EMBL/GenBank/DDBJ whole genome shotgun (WGS) entry which is preliminary data.</text>
</comment>
<dbReference type="EMBL" id="JAVIJP010000066">
    <property type="protein sequence ID" value="KAL3621572.1"/>
    <property type="molecule type" value="Genomic_DNA"/>
</dbReference>
<evidence type="ECO:0000256" key="4">
    <source>
        <dbReference type="ARBA" id="ARBA00022968"/>
    </source>
</evidence>